<name>A0A816IU31_BRANA</name>
<gene>
    <name evidence="1" type="ORF">DARMORV10_C03P83200.1</name>
</gene>
<proteinExistence type="predicted"/>
<evidence type="ECO:0000313" key="1">
    <source>
        <dbReference type="EMBL" id="CAF1711001.1"/>
    </source>
</evidence>
<organism evidence="1">
    <name type="scientific">Brassica napus</name>
    <name type="common">Rape</name>
    <dbReference type="NCBI Taxonomy" id="3708"/>
    <lineage>
        <taxon>Eukaryota</taxon>
        <taxon>Viridiplantae</taxon>
        <taxon>Streptophyta</taxon>
        <taxon>Embryophyta</taxon>
        <taxon>Tracheophyta</taxon>
        <taxon>Spermatophyta</taxon>
        <taxon>Magnoliopsida</taxon>
        <taxon>eudicotyledons</taxon>
        <taxon>Gunneridae</taxon>
        <taxon>Pentapetalae</taxon>
        <taxon>rosids</taxon>
        <taxon>malvids</taxon>
        <taxon>Brassicales</taxon>
        <taxon>Brassicaceae</taxon>
        <taxon>Brassiceae</taxon>
        <taxon>Brassica</taxon>
    </lineage>
</organism>
<dbReference type="Proteomes" id="UP001295469">
    <property type="component" value="Chromosome C03"/>
</dbReference>
<protein>
    <submittedName>
        <fullName evidence="1">(rape) hypothetical protein</fullName>
    </submittedName>
</protein>
<accession>A0A816IU31</accession>
<sequence length="66" mass="7359">EKIWSSEKTRRSVTTTIASRSVFTGVATPTVRLVINTTGHLFVSSQLGSPSFYVLFVTGVMPHRRY</sequence>
<feature type="non-terminal residue" evidence="1">
    <location>
        <position position="1"/>
    </location>
</feature>
<dbReference type="AlphaFoldDB" id="A0A816IU31"/>
<reference evidence="1" key="1">
    <citation type="submission" date="2021-01" db="EMBL/GenBank/DDBJ databases">
        <authorList>
            <consortium name="Genoscope - CEA"/>
            <person name="William W."/>
        </authorList>
    </citation>
    <scope>NUCLEOTIDE SEQUENCE</scope>
</reference>
<dbReference type="EMBL" id="HG994367">
    <property type="protein sequence ID" value="CAF1711001.1"/>
    <property type="molecule type" value="Genomic_DNA"/>
</dbReference>